<comment type="caution">
    <text evidence="2">The sequence shown here is derived from an EMBL/GenBank/DDBJ whole genome shotgun (WGS) entry which is preliminary data.</text>
</comment>
<evidence type="ECO:0000256" key="1">
    <source>
        <dbReference type="SAM" id="MobiDB-lite"/>
    </source>
</evidence>
<gene>
    <name evidence="2" type="ORF">BSTOLATCC_MIC46843</name>
</gene>
<evidence type="ECO:0000313" key="2">
    <source>
        <dbReference type="EMBL" id="CAG9328859.1"/>
    </source>
</evidence>
<evidence type="ECO:0008006" key="4">
    <source>
        <dbReference type="Google" id="ProtNLM"/>
    </source>
</evidence>
<keyword evidence="3" id="KW-1185">Reference proteome</keyword>
<dbReference type="Proteomes" id="UP001162131">
    <property type="component" value="Unassembled WGS sequence"/>
</dbReference>
<organism evidence="2 3">
    <name type="scientific">Blepharisma stoltei</name>
    <dbReference type="NCBI Taxonomy" id="1481888"/>
    <lineage>
        <taxon>Eukaryota</taxon>
        <taxon>Sar</taxon>
        <taxon>Alveolata</taxon>
        <taxon>Ciliophora</taxon>
        <taxon>Postciliodesmatophora</taxon>
        <taxon>Heterotrichea</taxon>
        <taxon>Heterotrichida</taxon>
        <taxon>Blepharismidae</taxon>
        <taxon>Blepharisma</taxon>
    </lineage>
</organism>
<reference evidence="2" key="1">
    <citation type="submission" date="2021-09" db="EMBL/GenBank/DDBJ databases">
        <authorList>
            <consortium name="AG Swart"/>
            <person name="Singh M."/>
            <person name="Singh A."/>
            <person name="Seah K."/>
            <person name="Emmerich C."/>
        </authorList>
    </citation>
    <scope>NUCLEOTIDE SEQUENCE</scope>
    <source>
        <strain evidence="2">ATCC30299</strain>
    </source>
</reference>
<proteinExistence type="predicted"/>
<sequence length="84" mass="9499">MSRVVTLKNSRTQAHSRNEETKQAQTKTKSAKSKQKSQQKAGNRPNTIGDDTDGRWRCEGCTFLNSGDICTRCGWKHNESKIDQ</sequence>
<dbReference type="EMBL" id="CAJZBQ010000046">
    <property type="protein sequence ID" value="CAG9328859.1"/>
    <property type="molecule type" value="Genomic_DNA"/>
</dbReference>
<name>A0AAU9JPN3_9CILI</name>
<dbReference type="AlphaFoldDB" id="A0AAU9JPN3"/>
<evidence type="ECO:0000313" key="3">
    <source>
        <dbReference type="Proteomes" id="UP001162131"/>
    </source>
</evidence>
<protein>
    <recommendedName>
        <fullName evidence="4">RanBP2-type domain-containing protein</fullName>
    </recommendedName>
</protein>
<feature type="region of interest" description="Disordered" evidence="1">
    <location>
        <begin position="1"/>
        <end position="54"/>
    </location>
</feature>
<accession>A0AAU9JPN3</accession>